<name>A0A0F9F869_9ZZZZ</name>
<proteinExistence type="predicted"/>
<evidence type="ECO:0000313" key="1">
    <source>
        <dbReference type="EMBL" id="KKL82483.1"/>
    </source>
</evidence>
<comment type="caution">
    <text evidence="1">The sequence shown here is derived from an EMBL/GenBank/DDBJ whole genome shotgun (WGS) entry which is preliminary data.</text>
</comment>
<reference evidence="1" key="1">
    <citation type="journal article" date="2015" name="Nature">
        <title>Complex archaea that bridge the gap between prokaryotes and eukaryotes.</title>
        <authorList>
            <person name="Spang A."/>
            <person name="Saw J.H."/>
            <person name="Jorgensen S.L."/>
            <person name="Zaremba-Niedzwiedzka K."/>
            <person name="Martijn J."/>
            <person name="Lind A.E."/>
            <person name="van Eijk R."/>
            <person name="Schleper C."/>
            <person name="Guy L."/>
            <person name="Ettema T.J."/>
        </authorList>
    </citation>
    <scope>NUCLEOTIDE SEQUENCE</scope>
</reference>
<sequence>MKLEFNLKIYFFPRNINLKDPRDGWFTHKKKPTWLFRLNLLEVEKDTTNFEICLKKNKIKYEIKISIQTYR</sequence>
<organism evidence="1">
    <name type="scientific">marine sediment metagenome</name>
    <dbReference type="NCBI Taxonomy" id="412755"/>
    <lineage>
        <taxon>unclassified sequences</taxon>
        <taxon>metagenomes</taxon>
        <taxon>ecological metagenomes</taxon>
    </lineage>
</organism>
<protein>
    <submittedName>
        <fullName evidence="1">Uncharacterized protein</fullName>
    </submittedName>
</protein>
<dbReference type="EMBL" id="LAZR01022265">
    <property type="protein sequence ID" value="KKL82483.1"/>
    <property type="molecule type" value="Genomic_DNA"/>
</dbReference>
<dbReference type="AlphaFoldDB" id="A0A0F9F869"/>
<accession>A0A0F9F869</accession>
<gene>
    <name evidence="1" type="ORF">LCGC14_1984330</name>
</gene>